<evidence type="ECO:0000256" key="4">
    <source>
        <dbReference type="ARBA" id="ARBA00022490"/>
    </source>
</evidence>
<dbReference type="GO" id="GO:0005737">
    <property type="term" value="C:cytoplasm"/>
    <property type="evidence" value="ECO:0007669"/>
    <property type="project" value="TreeGrafter"/>
</dbReference>
<dbReference type="InterPro" id="IPR050839">
    <property type="entry name" value="Rho-assoc_Ser/Thr_Kinase"/>
</dbReference>
<accession>A0A6A5DJX4</accession>
<comment type="subcellular location">
    <subcellularLocation>
        <location evidence="1">Cytoplasm</location>
        <location evidence="1">Cytoskeleton</location>
    </subcellularLocation>
</comment>
<comment type="catalytic activity">
    <reaction evidence="13">
        <text>L-threonyl-[protein] + ATP = O-phospho-L-threonyl-[protein] + ADP + H(+)</text>
        <dbReference type="Rhea" id="RHEA:46608"/>
        <dbReference type="Rhea" id="RHEA-COMP:11060"/>
        <dbReference type="Rhea" id="RHEA-COMP:11605"/>
        <dbReference type="ChEBI" id="CHEBI:15378"/>
        <dbReference type="ChEBI" id="CHEBI:30013"/>
        <dbReference type="ChEBI" id="CHEBI:30616"/>
        <dbReference type="ChEBI" id="CHEBI:61977"/>
        <dbReference type="ChEBI" id="CHEBI:456216"/>
        <dbReference type="EC" id="2.7.11.1"/>
    </reaction>
</comment>
<dbReference type="SMART" id="SM00220">
    <property type="entry name" value="S_TKc"/>
    <property type="match status" value="1"/>
</dbReference>
<dbReference type="EMBL" id="AMPZ03000001">
    <property type="protein sequence ID" value="KAH9596227.1"/>
    <property type="molecule type" value="Genomic_DNA"/>
</dbReference>
<evidence type="ECO:0000256" key="5">
    <source>
        <dbReference type="ARBA" id="ARBA00022527"/>
    </source>
</evidence>
<dbReference type="PROSITE" id="PS50011">
    <property type="entry name" value="PROTEIN_KINASE_DOM"/>
    <property type="match status" value="1"/>
</dbReference>
<dbReference type="InterPro" id="IPR011009">
    <property type="entry name" value="Kinase-like_dom_sf"/>
</dbReference>
<sequence length="2358" mass="269936">MCTRNYINFQFHSSSVETCDSNSSNEEVTKLEQDYTSEYSYPCRWDQLPSNKHIFANYNFPSKLIYKILQPEYWWSRYSTSLKDKCLKNRWLSYIGQCDERYDLTEYQLIREIIWVLLGARGSFVMQLCENQMVDICCKPHLVSVSHLSYNALDSLLGKFVDWNNHILFIRLVVHFVVNKMDCVSHACAFSFASCLNGFLSQLDEFLHEMESKSRNPGIFTMISLYHCLIPWCNRVKILSKIIKDVIKNDLDNLRETSTITTLLDALHHTSDLLEDCGFDQYIVKVLRSMFIITFHPFISSLVQLFSGSATFTDPLVKLFADINFNIPPNDPKFWSDAIKPRNNVLGSSHVPYMFLPIMDEVVDGLKTIFLLTAVCEKIGDYSFLGTVDSNSICIFLDSLLSEHFRLKLNHQESYVSKNCYKMDESRTTLKSLESQLKRFVCERRMSVNQQLLKLLLLSHMRGPNGLRTVGNCLAVAGAVYLFGAGDNMNDFARQCFRNIAFSRAKKLDLVELTANLQSQLSGAFRNRHVSHSLLHLESPVFTFDLLNMDQPVDDRPMVLTFDLIGNLRLNYHLDWPANIILDENSIGIYNDVFIFLLQIKYVKWSLENLHFSTPEKRVPTCFPVNHYLIILRVKMLFIFTSLHDFLAHRIEAIRTRFSSKWCLPEFYSTTSINHNIPETNTFSDLVQDHKNLLNELQSVCLLTESTSLLFTEIYNLCNMGLQLRELWLKSLLSPNYETSRFTVKIEFLSEQFDNHVQFLSTMLTRTVRLSTAKQLLYLSSSFKTAASLRMASPIKSIDNFLISSTPHHLQIEIKSNVKRKDKKANLDIEMNTDGVETPQDKCIFQVKTKSRNSNNSMVYLEDALRLGWTSQRASYLFDLLTRPPLLFSPSMGISLSFEKGSQNNYQILPANKRNRPIDPDPCLLSIDGLLDCLFVTNSLVDQIYHDCMDNPENRGTDEYEHSPTVLAAKFFRRRVKPIITRLSEFRLKLSDFKLGACVGRGACGIVRVVREVSPPHSVYAMKSQFKGAWLHHDPEGSQILLERTVLAQATAIENPWLPHLHYAFQDEKHLHLVMDYEPGGDLYIFLSKVGHLLDSKMIQFYCAEAVEAVHSLHQMGYIHCDLKPENFAIERSGHLKLIDFGSAIRLDADGKCVCPTMVGTKEYLNIELLRQRGRHNQEPLLVGPEFDYWAIGVLLYELFYGQTPFYDEDDDAMMQKIMDYRKTLKFPATAEITDCAIHLIKSLIISPSKRLSYEDVVMHPFFKDIDFSALRQVTPPYLPPVGELDDVSNFSGGGSRARDEAILDVSRNQTFSPIRYTKSSVQDGYVTQCATLNNEENEEDETVLVKPLDTEILNDENQENINPHKSPLSPEVLKRKAIQEAAAVPINEEIEEIEDIEWEGSECVRDLPFLGYTYTPGLVLFGNLSKKQVHSTSVAHVGTSVIANISTPYRRTFIENQDSLSTSLRHSIGCSDVGRLKDAKKTSDPEIVGLSELQQRNRQLCEQIEQLQLQNKESEDLRQRLLSAFDNGHVLKEINEAVRVLSDTVVEKEKSTVGHLNSRIKHLQEENFRLTASVQSCQQAQAIVDQLQHAVSRLSNLPSNFTEADLLDLLTALCPPTVYTTPEMLADVSLSTIRTSNSSDNLIGYELIHRLINFALKQFKHASNRARQSCYALESTNAELKKALDESKQQVNQLVETIDGLIADQRRYRETESNLNWEIKELKQKLEDSKDYQRDLHQKFLQFEDKYFSARERLKEEEKKNKEITEKLEQLTLNSVQKQQNNSSELQTQSGQLSLLVERNKEVERELAALRNALQEATQQSGSELSELRKQLDNVRTEKEHLFTDKQSERRQLEERADKAETQLKSLRDQITVMLTERGRLVSLSAIDSQRLSDMQLQLNDAIMKKESAEISLREATLRLERLNTTHNQTLILDQMRNEFESTRSQLRTAQTELIQYKQNEELLRERVANYEREISDLKQEVTLLRTRHDQLQASIALGHTAENSSEVHNQLVTLTDEKQTLQDEIDQLRTQVERLRLNNTQLLSQRDTARQDARESEMATVRAKELGEATQQALEREVHRLSTITEQQGKLINHMRGLLPPEFNNTHRNCSADGSSDYQNSEGGKRRASKFISSKSRRPGAPLISAASAFFNKHRKREVKTESNPENVEYLSSNEFTRQPSRIQKMMSKTRLNFKKHSTMPVKVDYSVNAPYYTTSANDECYMEDYDPLGYDVYSADDADFDDGLPFPAPSTFAVPHGRPPRASDNVSNTGSTSSAPSTASSAPAGPVKFVRDHSWHRNRSKIHVGWADGNDKPELSKVPSALKHRGQPKILKQLSKVLGRGKQSSTHLDPNRLDD</sequence>
<dbReference type="Proteomes" id="UP000471633">
    <property type="component" value="Unassembled WGS sequence"/>
</dbReference>
<reference evidence="17" key="3">
    <citation type="submission" date="2021-06" db="EMBL/GenBank/DDBJ databases">
        <title>Chromosome-level genome assembly for S. haematobium.</title>
        <authorList>
            <person name="Stroehlein A.J."/>
        </authorList>
    </citation>
    <scope>NUCLEOTIDE SEQUENCE</scope>
</reference>
<protein>
    <recommendedName>
        <fullName evidence="3">non-specific serine/threonine protein kinase</fullName>
        <ecNumber evidence="3">2.7.11.1</ecNumber>
    </recommendedName>
</protein>
<evidence type="ECO:0000256" key="12">
    <source>
        <dbReference type="ARBA" id="ARBA00023212"/>
    </source>
</evidence>
<feature type="region of interest" description="Disordered" evidence="16">
    <location>
        <begin position="2247"/>
        <end position="2289"/>
    </location>
</feature>
<dbReference type="RefSeq" id="XP_035587835.1">
    <property type="nucleotide sequence ID" value="XM_035733713.2"/>
</dbReference>
<comment type="catalytic activity">
    <reaction evidence="14">
        <text>L-seryl-[protein] + ATP = O-phospho-L-seryl-[protein] + ADP + H(+)</text>
        <dbReference type="Rhea" id="RHEA:17989"/>
        <dbReference type="Rhea" id="RHEA-COMP:9863"/>
        <dbReference type="Rhea" id="RHEA-COMP:11604"/>
        <dbReference type="ChEBI" id="CHEBI:15378"/>
        <dbReference type="ChEBI" id="CHEBI:29999"/>
        <dbReference type="ChEBI" id="CHEBI:30616"/>
        <dbReference type="ChEBI" id="CHEBI:83421"/>
        <dbReference type="ChEBI" id="CHEBI:456216"/>
        <dbReference type="EC" id="2.7.11.1"/>
    </reaction>
</comment>
<keyword evidence="4" id="KW-0963">Cytoplasm</keyword>
<dbReference type="FunFam" id="1.10.510.10:FF:000024">
    <property type="entry name" value="Probable serine/threonine-protein kinase cot-1"/>
    <property type="match status" value="1"/>
</dbReference>
<keyword evidence="18" id="KW-1185">Reference proteome</keyword>
<dbReference type="PROSITE" id="PS51285">
    <property type="entry name" value="AGC_KINASE_CTER"/>
    <property type="match status" value="1"/>
</dbReference>
<evidence type="ECO:0000313" key="18">
    <source>
        <dbReference type="Proteomes" id="UP000471633"/>
    </source>
</evidence>
<evidence type="ECO:0000256" key="9">
    <source>
        <dbReference type="ARBA" id="ARBA00022741"/>
    </source>
</evidence>
<dbReference type="GO" id="GO:0005874">
    <property type="term" value="C:microtubule"/>
    <property type="evidence" value="ECO:0007669"/>
    <property type="project" value="UniProtKB-KW"/>
</dbReference>
<dbReference type="PANTHER" id="PTHR22988">
    <property type="entry name" value="MYOTONIC DYSTROPHY S/T KINASE-RELATED"/>
    <property type="match status" value="1"/>
</dbReference>
<keyword evidence="12" id="KW-0206">Cytoskeleton</keyword>
<evidence type="ECO:0000256" key="2">
    <source>
        <dbReference type="ARBA" id="ARBA00010337"/>
    </source>
</evidence>
<feature type="compositionally biased region" description="Polar residues" evidence="16">
    <location>
        <begin position="2109"/>
        <end position="2124"/>
    </location>
</feature>
<evidence type="ECO:0000256" key="7">
    <source>
        <dbReference type="ARBA" id="ARBA00022679"/>
    </source>
</evidence>
<dbReference type="InterPro" id="IPR042241">
    <property type="entry name" value="GCP_C_sf"/>
</dbReference>
<comment type="caution">
    <text evidence="17">The sequence shown here is derived from an EMBL/GenBank/DDBJ whole genome shotgun (WGS) entry which is preliminary data.</text>
</comment>
<dbReference type="PANTHER" id="PTHR22988:SF71">
    <property type="entry name" value="CITRON RHO-INTERACTING KINASE"/>
    <property type="match status" value="1"/>
</dbReference>
<dbReference type="SUPFAM" id="SSF56112">
    <property type="entry name" value="Protein kinase-like (PK-like)"/>
    <property type="match status" value="1"/>
</dbReference>
<feature type="region of interest" description="Disordered" evidence="16">
    <location>
        <begin position="1837"/>
        <end position="1858"/>
    </location>
</feature>
<comment type="similarity">
    <text evidence="2">Belongs to the TUBGCP family.</text>
</comment>
<dbReference type="GO" id="GO:0031032">
    <property type="term" value="P:actomyosin structure organization"/>
    <property type="evidence" value="ECO:0007669"/>
    <property type="project" value="TreeGrafter"/>
</dbReference>
<organism evidence="17 18">
    <name type="scientific">Schistosoma haematobium</name>
    <name type="common">Blood fluke</name>
    <dbReference type="NCBI Taxonomy" id="6185"/>
    <lineage>
        <taxon>Eukaryota</taxon>
        <taxon>Metazoa</taxon>
        <taxon>Spiralia</taxon>
        <taxon>Lophotrochozoa</taxon>
        <taxon>Platyhelminthes</taxon>
        <taxon>Trematoda</taxon>
        <taxon>Digenea</taxon>
        <taxon>Strigeidida</taxon>
        <taxon>Schistosomatoidea</taxon>
        <taxon>Schistosomatidae</taxon>
        <taxon>Schistosoma</taxon>
    </lineage>
</organism>
<dbReference type="GeneID" id="24596960"/>
<evidence type="ECO:0000256" key="8">
    <source>
        <dbReference type="ARBA" id="ARBA00022701"/>
    </source>
</evidence>
<evidence type="ECO:0000256" key="10">
    <source>
        <dbReference type="ARBA" id="ARBA00022777"/>
    </source>
</evidence>
<keyword evidence="9" id="KW-0547">Nucleotide-binding</keyword>
<dbReference type="InterPro" id="IPR040457">
    <property type="entry name" value="GCP_C"/>
</dbReference>
<dbReference type="Gene3D" id="1.20.120.1900">
    <property type="entry name" value="Gamma-tubulin complex, C-terminal domain"/>
    <property type="match status" value="1"/>
</dbReference>
<evidence type="ECO:0000256" key="13">
    <source>
        <dbReference type="ARBA" id="ARBA00047899"/>
    </source>
</evidence>
<feature type="region of interest" description="Disordered" evidence="16">
    <location>
        <begin position="2307"/>
        <end position="2358"/>
    </location>
</feature>
<keyword evidence="7" id="KW-0808">Transferase</keyword>
<keyword evidence="5" id="KW-0723">Serine/threonine-protein kinase</keyword>
<dbReference type="Pfam" id="PF00069">
    <property type="entry name" value="Pkinase"/>
    <property type="match status" value="1"/>
</dbReference>
<evidence type="ECO:0000256" key="14">
    <source>
        <dbReference type="ARBA" id="ARBA00048679"/>
    </source>
</evidence>
<dbReference type="Pfam" id="PF04130">
    <property type="entry name" value="GCP_C_terminal"/>
    <property type="match status" value="1"/>
</dbReference>
<evidence type="ECO:0000256" key="15">
    <source>
        <dbReference type="SAM" id="Coils"/>
    </source>
</evidence>
<feature type="coiled-coil region" evidence="15">
    <location>
        <begin position="1907"/>
        <end position="2054"/>
    </location>
</feature>
<gene>
    <name evidence="17" type="ORF">MS3_00001977</name>
</gene>
<dbReference type="Pfam" id="PF20685">
    <property type="entry name" value="GCP5-Mod21_C"/>
    <property type="match status" value="1"/>
</dbReference>
<reference evidence="17" key="1">
    <citation type="journal article" date="2012" name="Nat. Genet.">
        <title>Whole-genome sequence of Schistosoma haematobium.</title>
        <authorList>
            <person name="Young N.D."/>
            <person name="Jex A.R."/>
            <person name="Li B."/>
            <person name="Liu S."/>
            <person name="Yang L."/>
            <person name="Xiong Z."/>
            <person name="Li Y."/>
            <person name="Cantacessi C."/>
            <person name="Hall R.S."/>
            <person name="Xu X."/>
            <person name="Chen F."/>
            <person name="Wu X."/>
            <person name="Zerlotini A."/>
            <person name="Oliveira G."/>
            <person name="Hofmann A."/>
            <person name="Zhang G."/>
            <person name="Fang X."/>
            <person name="Kang Y."/>
            <person name="Campbell B.E."/>
            <person name="Loukas A."/>
            <person name="Ranganathan S."/>
            <person name="Rollinson D."/>
            <person name="Rinaldi G."/>
            <person name="Brindley P.J."/>
            <person name="Yang H."/>
            <person name="Wang J."/>
            <person name="Wang J."/>
            <person name="Gasser R.B."/>
        </authorList>
    </citation>
    <scope>NUCLEOTIDE SEQUENCE</scope>
</reference>
<dbReference type="InterPro" id="IPR000961">
    <property type="entry name" value="AGC-kinase_C"/>
</dbReference>
<keyword evidence="8" id="KW-0493">Microtubule</keyword>
<keyword evidence="15" id="KW-0175">Coiled coil</keyword>
<keyword evidence="11" id="KW-0067">ATP-binding</keyword>
<proteinExistence type="inferred from homology"/>
<keyword evidence="6" id="KW-0597">Phosphoprotein</keyword>
<reference evidence="17" key="2">
    <citation type="journal article" date="2019" name="Gigascience">
        <title>High-quality Schistosoma haematobium genome achieved by single-molecule and long-range sequencing.</title>
        <authorList>
            <person name="Stroehlein A.J."/>
            <person name="Korhonen P.K."/>
            <person name="Chong T.M."/>
            <person name="Lim Y.L."/>
            <person name="Chan K.G."/>
            <person name="Webster B."/>
            <person name="Rollinson D."/>
            <person name="Brindley P.J."/>
            <person name="Gasser R.B."/>
            <person name="Young N.D."/>
        </authorList>
    </citation>
    <scope>NUCLEOTIDE SEQUENCE</scope>
</reference>
<evidence type="ECO:0000256" key="1">
    <source>
        <dbReference type="ARBA" id="ARBA00004245"/>
    </source>
</evidence>
<evidence type="ECO:0000313" key="17">
    <source>
        <dbReference type="EMBL" id="KAH9596227.1"/>
    </source>
</evidence>
<evidence type="ECO:0000256" key="16">
    <source>
        <dbReference type="SAM" id="MobiDB-lite"/>
    </source>
</evidence>
<dbReference type="Gene3D" id="3.30.200.20">
    <property type="entry name" value="Phosphorylase Kinase, domain 1"/>
    <property type="match status" value="1"/>
</dbReference>
<feature type="compositionally biased region" description="Low complexity" evidence="16">
    <location>
        <begin position="2272"/>
        <end position="2289"/>
    </location>
</feature>
<evidence type="ECO:0000256" key="3">
    <source>
        <dbReference type="ARBA" id="ARBA00012513"/>
    </source>
</evidence>
<dbReference type="CTD" id="24596960"/>
<feature type="region of interest" description="Disordered" evidence="16">
    <location>
        <begin position="2109"/>
        <end position="2140"/>
    </location>
</feature>
<reference evidence="17" key="4">
    <citation type="journal article" date="2022" name="PLoS Pathog.">
        <title>Chromosome-level genome of Schistosoma haematobium underpins genome-wide explorations of molecular variation.</title>
        <authorList>
            <person name="Stroehlein A.J."/>
            <person name="Korhonen P.K."/>
            <person name="Lee V.V."/>
            <person name="Ralph S.A."/>
            <person name="Mentink-Kane M."/>
            <person name="You H."/>
            <person name="McManus D.P."/>
            <person name="Tchuente L.T."/>
            <person name="Stothard J.R."/>
            <person name="Kaur P."/>
            <person name="Dudchenko O."/>
            <person name="Aiden E.L."/>
            <person name="Yang B."/>
            <person name="Yang H."/>
            <person name="Emery A.M."/>
            <person name="Webster B.L."/>
            <person name="Brindley P.J."/>
            <person name="Rollinson D."/>
            <person name="Chang B.C.H."/>
            <person name="Gasser R.B."/>
            <person name="Young N.D."/>
        </authorList>
    </citation>
    <scope>NUCLEOTIDE SEQUENCE</scope>
</reference>
<keyword evidence="10" id="KW-0418">Kinase</keyword>
<dbReference type="KEGG" id="shx:MS3_00001977"/>
<name>A0A6A5DJX4_SCHHA</name>
<dbReference type="InterPro" id="IPR000719">
    <property type="entry name" value="Prot_kinase_dom"/>
</dbReference>
<dbReference type="Gene3D" id="1.10.510.10">
    <property type="entry name" value="Transferase(Phosphotransferase) domain 1"/>
    <property type="match status" value="1"/>
</dbReference>
<evidence type="ECO:0000256" key="6">
    <source>
        <dbReference type="ARBA" id="ARBA00022553"/>
    </source>
</evidence>
<dbReference type="GO" id="GO:0004674">
    <property type="term" value="F:protein serine/threonine kinase activity"/>
    <property type="evidence" value="ECO:0007669"/>
    <property type="project" value="UniProtKB-KW"/>
</dbReference>
<feature type="coiled-coil region" evidence="15">
    <location>
        <begin position="1491"/>
        <end position="1598"/>
    </location>
</feature>
<evidence type="ECO:0000256" key="11">
    <source>
        <dbReference type="ARBA" id="ARBA00022840"/>
    </source>
</evidence>
<dbReference type="EC" id="2.7.11.1" evidence="3"/>
<dbReference type="GO" id="GO:0043015">
    <property type="term" value="F:gamma-tubulin binding"/>
    <property type="evidence" value="ECO:0007669"/>
    <property type="project" value="InterPro"/>
</dbReference>
<dbReference type="GO" id="GO:0005524">
    <property type="term" value="F:ATP binding"/>
    <property type="evidence" value="ECO:0007669"/>
    <property type="project" value="UniProtKB-KW"/>
</dbReference>